<gene>
    <name evidence="3" type="ORF">ACFQDM_01215</name>
</gene>
<accession>A0ABW1S525</accession>
<reference evidence="4" key="1">
    <citation type="journal article" date="2019" name="Int. J. Syst. Evol. Microbiol.">
        <title>The Global Catalogue of Microorganisms (GCM) 10K type strain sequencing project: providing services to taxonomists for standard genome sequencing and annotation.</title>
        <authorList>
            <consortium name="The Broad Institute Genomics Platform"/>
            <consortium name="The Broad Institute Genome Sequencing Center for Infectious Disease"/>
            <person name="Wu L."/>
            <person name="Ma J."/>
        </authorList>
    </citation>
    <scope>NUCLEOTIDE SEQUENCE [LARGE SCALE GENOMIC DNA]</scope>
    <source>
        <strain evidence="4">CGMCC-1.15741</strain>
    </source>
</reference>
<proteinExistence type="predicted"/>
<dbReference type="RefSeq" id="WP_377374399.1">
    <property type="nucleotide sequence ID" value="NZ_JBHSSW010000002.1"/>
</dbReference>
<feature type="region of interest" description="Disordered" evidence="2">
    <location>
        <begin position="117"/>
        <end position="136"/>
    </location>
</feature>
<dbReference type="Gene3D" id="1.10.287.1700">
    <property type="match status" value="1"/>
</dbReference>
<evidence type="ECO:0000256" key="1">
    <source>
        <dbReference type="SAM" id="Coils"/>
    </source>
</evidence>
<protein>
    <recommendedName>
        <fullName evidence="5">Flagellar FliJ protein</fullName>
    </recommendedName>
</protein>
<keyword evidence="4" id="KW-1185">Reference proteome</keyword>
<feature type="coiled-coil region" evidence="1">
    <location>
        <begin position="1"/>
        <end position="28"/>
    </location>
</feature>
<dbReference type="Proteomes" id="UP001596303">
    <property type="component" value="Unassembled WGS sequence"/>
</dbReference>
<evidence type="ECO:0000256" key="2">
    <source>
        <dbReference type="SAM" id="MobiDB-lite"/>
    </source>
</evidence>
<evidence type="ECO:0008006" key="5">
    <source>
        <dbReference type="Google" id="ProtNLM"/>
    </source>
</evidence>
<name>A0ABW1S525_9PROT</name>
<organism evidence="3 4">
    <name type="scientific">Ponticaulis profundi</name>
    <dbReference type="NCBI Taxonomy" id="2665222"/>
    <lineage>
        <taxon>Bacteria</taxon>
        <taxon>Pseudomonadati</taxon>
        <taxon>Pseudomonadota</taxon>
        <taxon>Alphaproteobacteria</taxon>
        <taxon>Hyphomonadales</taxon>
        <taxon>Hyphomonadaceae</taxon>
        <taxon>Ponticaulis</taxon>
    </lineage>
</organism>
<dbReference type="InterPro" id="IPR053716">
    <property type="entry name" value="Flag_assembly_chemotaxis_eff"/>
</dbReference>
<evidence type="ECO:0000313" key="3">
    <source>
        <dbReference type="EMBL" id="MFC6196674.1"/>
    </source>
</evidence>
<comment type="caution">
    <text evidence="3">The sequence shown here is derived from an EMBL/GenBank/DDBJ whole genome shotgun (WGS) entry which is preliminary data.</text>
</comment>
<feature type="coiled-coil region" evidence="1">
    <location>
        <begin position="64"/>
        <end position="112"/>
    </location>
</feature>
<keyword evidence="1" id="KW-0175">Coiled coil</keyword>
<evidence type="ECO:0000313" key="4">
    <source>
        <dbReference type="Proteomes" id="UP001596303"/>
    </source>
</evidence>
<sequence length="136" mass="15581">MRTLEILLKRANRQMEELAIKANQVVAHRNDLITRRATCEAATTAEAAMIDGSPLASMGFAAYLDLQKQRLRQFDEELQDVEAQHEAAQRELSRAFAEVKKLEMLIARQKEAKRLEDLQTEQSAFDERSSQMFGRN</sequence>
<dbReference type="EMBL" id="JBHSSW010000002">
    <property type="protein sequence ID" value="MFC6196674.1"/>
    <property type="molecule type" value="Genomic_DNA"/>
</dbReference>